<dbReference type="SUPFAM" id="SSF53098">
    <property type="entry name" value="Ribonuclease H-like"/>
    <property type="match status" value="1"/>
</dbReference>
<sequence length="141" mass="15767">MSWVRSRWEEQLVEDVEKRIINLMHQQRATNNSSSIESPANEIAPRQQSRTLGSCLYGLPDIGILPSHNSGAQTVEQEFEAYTTANLSVKGTDILGFWMVLETLFPTIYGIAMDYLLIQASAVPCERVFSSGSETDVMYGM</sequence>
<reference evidence="3" key="2">
    <citation type="submission" date="2015-01" db="EMBL/GenBank/DDBJ databases">
        <title>Evolutionary Origins and Diversification of the Mycorrhizal Mutualists.</title>
        <authorList>
            <consortium name="DOE Joint Genome Institute"/>
            <consortium name="Mycorrhizal Genomics Consortium"/>
            <person name="Kohler A."/>
            <person name="Kuo A."/>
            <person name="Nagy L.G."/>
            <person name="Floudas D."/>
            <person name="Copeland A."/>
            <person name="Barry K.W."/>
            <person name="Cichocki N."/>
            <person name="Veneault-Fourrey C."/>
            <person name="LaButti K."/>
            <person name="Lindquist E.A."/>
            <person name="Lipzen A."/>
            <person name="Lundell T."/>
            <person name="Morin E."/>
            <person name="Murat C."/>
            <person name="Riley R."/>
            <person name="Ohm R."/>
            <person name="Sun H."/>
            <person name="Tunlid A."/>
            <person name="Henrissat B."/>
            <person name="Grigoriev I.V."/>
            <person name="Hibbett D.S."/>
            <person name="Martin F."/>
        </authorList>
    </citation>
    <scope>NUCLEOTIDE SEQUENCE [LARGE SCALE GENOMIC DNA]</scope>
    <source>
        <strain evidence="3">UH-Slu-Lm8-n1</strain>
    </source>
</reference>
<dbReference type="InterPro" id="IPR008906">
    <property type="entry name" value="HATC_C_dom"/>
</dbReference>
<gene>
    <name evidence="2" type="ORF">CY34DRAFT_19655</name>
</gene>
<evidence type="ECO:0000313" key="3">
    <source>
        <dbReference type="Proteomes" id="UP000054485"/>
    </source>
</evidence>
<dbReference type="Pfam" id="PF05699">
    <property type="entry name" value="Dimer_Tnp_hAT"/>
    <property type="match status" value="1"/>
</dbReference>
<organism evidence="2 3">
    <name type="scientific">Suillus luteus UH-Slu-Lm8-n1</name>
    <dbReference type="NCBI Taxonomy" id="930992"/>
    <lineage>
        <taxon>Eukaryota</taxon>
        <taxon>Fungi</taxon>
        <taxon>Dikarya</taxon>
        <taxon>Basidiomycota</taxon>
        <taxon>Agaricomycotina</taxon>
        <taxon>Agaricomycetes</taxon>
        <taxon>Agaricomycetidae</taxon>
        <taxon>Boletales</taxon>
        <taxon>Suillineae</taxon>
        <taxon>Suillaceae</taxon>
        <taxon>Suillus</taxon>
    </lineage>
</organism>
<dbReference type="InParanoid" id="A0A0D0A0I9"/>
<dbReference type="AlphaFoldDB" id="A0A0D0A0I9"/>
<protein>
    <submittedName>
        <fullName evidence="2">Unplaced genomic scaffold CY34scaffold_1600, whole genome shotgun sequence</fullName>
    </submittedName>
</protein>
<dbReference type="Proteomes" id="UP000054485">
    <property type="component" value="Unassembled WGS sequence"/>
</dbReference>
<proteinExistence type="predicted"/>
<evidence type="ECO:0000313" key="2">
    <source>
        <dbReference type="EMBL" id="KIK31699.1"/>
    </source>
</evidence>
<evidence type="ECO:0000259" key="1">
    <source>
        <dbReference type="Pfam" id="PF05699"/>
    </source>
</evidence>
<dbReference type="HOGENOM" id="CLU_009123_6_1_1"/>
<name>A0A0D0A0I9_9AGAM</name>
<dbReference type="EMBL" id="KN836731">
    <property type="protein sequence ID" value="KIK31699.1"/>
    <property type="molecule type" value="Genomic_DNA"/>
</dbReference>
<dbReference type="OrthoDB" id="2684990at2759"/>
<dbReference type="InterPro" id="IPR012337">
    <property type="entry name" value="RNaseH-like_sf"/>
</dbReference>
<accession>A0A0D0A0I9</accession>
<feature type="domain" description="HAT C-terminal dimerisation" evidence="1">
    <location>
        <begin position="90"/>
        <end position="133"/>
    </location>
</feature>
<reference evidence="2 3" key="1">
    <citation type="submission" date="2014-04" db="EMBL/GenBank/DDBJ databases">
        <authorList>
            <consortium name="DOE Joint Genome Institute"/>
            <person name="Kuo A."/>
            <person name="Ruytinx J."/>
            <person name="Rineau F."/>
            <person name="Colpaert J."/>
            <person name="Kohler A."/>
            <person name="Nagy L.G."/>
            <person name="Floudas D."/>
            <person name="Copeland A."/>
            <person name="Barry K.W."/>
            <person name="Cichocki N."/>
            <person name="Veneault-Fourrey C."/>
            <person name="LaButti K."/>
            <person name="Lindquist E.A."/>
            <person name="Lipzen A."/>
            <person name="Lundell T."/>
            <person name="Morin E."/>
            <person name="Murat C."/>
            <person name="Sun H."/>
            <person name="Tunlid A."/>
            <person name="Henrissat B."/>
            <person name="Grigoriev I.V."/>
            <person name="Hibbett D.S."/>
            <person name="Martin F."/>
            <person name="Nordberg H.P."/>
            <person name="Cantor M.N."/>
            <person name="Hua S.X."/>
        </authorList>
    </citation>
    <scope>NUCLEOTIDE SEQUENCE [LARGE SCALE GENOMIC DNA]</scope>
    <source>
        <strain evidence="2 3">UH-Slu-Lm8-n1</strain>
    </source>
</reference>
<keyword evidence="3" id="KW-1185">Reference proteome</keyword>
<dbReference type="GO" id="GO:0046983">
    <property type="term" value="F:protein dimerization activity"/>
    <property type="evidence" value="ECO:0007669"/>
    <property type="project" value="InterPro"/>
</dbReference>